<dbReference type="Proteomes" id="UP000008181">
    <property type="component" value="Chromosome 2"/>
</dbReference>
<sequence>MEVGGKETIYIEDDSPVENHPRVEDSPVDAGFDELGSEDEMELIKVADRVGNAADRASDSRDDDLDEGVKFDDLDEEVKFDDLDEEAELDDLDEEDELELMKLADRAAASLPPQ</sequence>
<reference evidence="2 3" key="1">
    <citation type="journal article" date="2011" name="Nat. Biotechnol.">
        <title>Comparative genomic analysis of the thermophilic biomass-degrading fungi Myceliophthora thermophila and Thielavia terrestris.</title>
        <authorList>
            <person name="Berka R.M."/>
            <person name="Grigoriev I.V."/>
            <person name="Otillar R."/>
            <person name="Salamov A."/>
            <person name="Grimwood J."/>
            <person name="Reid I."/>
            <person name="Ishmael N."/>
            <person name="John T."/>
            <person name="Darmond C."/>
            <person name="Moisan M.-C."/>
            <person name="Henrissat B."/>
            <person name="Coutinho P.M."/>
            <person name="Lombard V."/>
            <person name="Natvig D.O."/>
            <person name="Lindquist E."/>
            <person name="Schmutz J."/>
            <person name="Lucas S."/>
            <person name="Harris P."/>
            <person name="Powlowski J."/>
            <person name="Bellemare A."/>
            <person name="Taylor D."/>
            <person name="Butler G."/>
            <person name="de Vries R.P."/>
            <person name="Allijn I.E."/>
            <person name="van den Brink J."/>
            <person name="Ushinsky S."/>
            <person name="Storms R."/>
            <person name="Powell A.J."/>
            <person name="Paulsen I.T."/>
            <person name="Elbourne L.D.H."/>
            <person name="Baker S.E."/>
            <person name="Magnuson J."/>
            <person name="LaBoissiere S."/>
            <person name="Clutterbuck A.J."/>
            <person name="Martinez D."/>
            <person name="Wogulis M."/>
            <person name="de Leon A.L."/>
            <person name="Rey M.W."/>
            <person name="Tsang A."/>
        </authorList>
    </citation>
    <scope>NUCLEOTIDE SEQUENCE [LARGE SCALE GENOMIC DNA]</scope>
    <source>
        <strain evidence="3">ATCC 38088 / NRRL 8126</strain>
    </source>
</reference>
<dbReference type="KEGG" id="ttt:THITE_2112889"/>
<dbReference type="HOGENOM" id="CLU_2122767_0_0_1"/>
<keyword evidence="3" id="KW-1185">Reference proteome</keyword>
<accession>G2R0Y4</accession>
<evidence type="ECO:0000256" key="1">
    <source>
        <dbReference type="SAM" id="MobiDB-lite"/>
    </source>
</evidence>
<dbReference type="AlphaFoldDB" id="G2R0Y4"/>
<feature type="region of interest" description="Disordered" evidence="1">
    <location>
        <begin position="1"/>
        <end position="33"/>
    </location>
</feature>
<gene>
    <name evidence="2" type="ORF">THITE_2112889</name>
</gene>
<dbReference type="GeneID" id="11517935"/>
<dbReference type="RefSeq" id="XP_003652014.1">
    <property type="nucleotide sequence ID" value="XM_003651966.1"/>
</dbReference>
<feature type="region of interest" description="Disordered" evidence="1">
    <location>
        <begin position="49"/>
        <end position="96"/>
    </location>
</feature>
<organism evidence="2 3">
    <name type="scientific">Thermothielavioides terrestris (strain ATCC 38088 / NRRL 8126)</name>
    <name type="common">Thielavia terrestris</name>
    <dbReference type="NCBI Taxonomy" id="578455"/>
    <lineage>
        <taxon>Eukaryota</taxon>
        <taxon>Fungi</taxon>
        <taxon>Dikarya</taxon>
        <taxon>Ascomycota</taxon>
        <taxon>Pezizomycotina</taxon>
        <taxon>Sordariomycetes</taxon>
        <taxon>Sordariomycetidae</taxon>
        <taxon>Sordariales</taxon>
        <taxon>Chaetomiaceae</taxon>
        <taxon>Thermothielavioides</taxon>
        <taxon>Thermothielavioides terrestris</taxon>
    </lineage>
</organism>
<dbReference type="EMBL" id="CP003010">
    <property type="protein sequence ID" value="AEO65678.1"/>
    <property type="molecule type" value="Genomic_DNA"/>
</dbReference>
<evidence type="ECO:0000313" key="3">
    <source>
        <dbReference type="Proteomes" id="UP000008181"/>
    </source>
</evidence>
<feature type="compositionally biased region" description="Acidic residues" evidence="1">
    <location>
        <begin position="73"/>
        <end position="96"/>
    </location>
</feature>
<name>G2R0Y4_THETT</name>
<protein>
    <submittedName>
        <fullName evidence="2">Uncharacterized protein</fullName>
    </submittedName>
</protein>
<proteinExistence type="predicted"/>
<evidence type="ECO:0000313" key="2">
    <source>
        <dbReference type="EMBL" id="AEO65678.1"/>
    </source>
</evidence>